<dbReference type="Pfam" id="PF01554">
    <property type="entry name" value="MatE"/>
    <property type="match status" value="2"/>
</dbReference>
<evidence type="ECO:0000256" key="1">
    <source>
        <dbReference type="ARBA" id="ARBA00003408"/>
    </source>
</evidence>
<feature type="transmembrane region" description="Helical" evidence="13">
    <location>
        <begin position="195"/>
        <end position="217"/>
    </location>
</feature>
<feature type="transmembrane region" description="Helical" evidence="13">
    <location>
        <begin position="160"/>
        <end position="183"/>
    </location>
</feature>
<organism evidence="14 15">
    <name type="scientific">Agathobacter ruminis</name>
    <dbReference type="NCBI Taxonomy" id="1712665"/>
    <lineage>
        <taxon>Bacteria</taxon>
        <taxon>Bacillati</taxon>
        <taxon>Bacillota</taxon>
        <taxon>Clostridia</taxon>
        <taxon>Lachnospirales</taxon>
        <taxon>Lachnospiraceae</taxon>
        <taxon>Agathobacter</taxon>
    </lineage>
</organism>
<dbReference type="AlphaFoldDB" id="A0A2G3E580"/>
<dbReference type="InterPro" id="IPR048279">
    <property type="entry name" value="MdtK-like"/>
</dbReference>
<sequence length="457" mass="49688">MQLLVRDKQFYKTLAAFALPISLQSLITVGVNMADNVMLGQLGENEMSAATLANNFINIYQIMCMGLGMGASVLVSRFFGMKHHENMKKAVNIMYRMELAFALLFSFATALFTPQIMSLFTKETDVISAGVGYLLISIPCYFLNGFALTTSLVLRSVGKANVPLISTICSFFVNIFFNWLFIFGHLGAPRMGVNGAALGTVIARVVEFSITMGFLFLRDQNIGLRLPDLTMHVRDLLGEYVRISIPVLISDTLLGLGNSAVAVIMGHIGSSFVAANAITTITMQLATVIIQGISQASCAITGITLGEGNIEKAQRQGVTFATLGFLIGGLGCLLITALKGTIIGFYKIEPETRDLAYQLMEAVAIVIWFQAANSILTKGTLRGGGDTKFLMLFDIIFLWVASIPLGALAGLVWHWSGFWIFIILKIDQFLKCIVCIIRLRSGKWIKKISPLGTGVSG</sequence>
<keyword evidence="10" id="KW-0406">Ion transport</keyword>
<evidence type="ECO:0000256" key="3">
    <source>
        <dbReference type="ARBA" id="ARBA00010199"/>
    </source>
</evidence>
<keyword evidence="6" id="KW-0050">Antiport</keyword>
<feature type="transmembrane region" description="Helical" evidence="13">
    <location>
        <begin position="126"/>
        <end position="148"/>
    </location>
</feature>
<evidence type="ECO:0000313" key="14">
    <source>
        <dbReference type="EMBL" id="PHU38361.1"/>
    </source>
</evidence>
<evidence type="ECO:0000256" key="4">
    <source>
        <dbReference type="ARBA" id="ARBA00020268"/>
    </source>
</evidence>
<dbReference type="RefSeq" id="WP_099385596.1">
    <property type="nucleotide sequence ID" value="NZ_JANSWH010000052.1"/>
</dbReference>
<proteinExistence type="inferred from homology"/>
<dbReference type="EMBL" id="PDYG01000010">
    <property type="protein sequence ID" value="PHU38361.1"/>
    <property type="molecule type" value="Genomic_DNA"/>
</dbReference>
<evidence type="ECO:0000256" key="5">
    <source>
        <dbReference type="ARBA" id="ARBA00022448"/>
    </source>
</evidence>
<name>A0A2G3E580_9FIRM</name>
<dbReference type="GO" id="GO:0005886">
    <property type="term" value="C:plasma membrane"/>
    <property type="evidence" value="ECO:0007669"/>
    <property type="project" value="UniProtKB-SubCell"/>
</dbReference>
<feature type="transmembrane region" description="Helical" evidence="13">
    <location>
        <begin position="389"/>
        <end position="412"/>
    </location>
</feature>
<evidence type="ECO:0000256" key="9">
    <source>
        <dbReference type="ARBA" id="ARBA00022989"/>
    </source>
</evidence>
<keyword evidence="7" id="KW-1003">Cell membrane</keyword>
<feature type="transmembrane region" description="Helical" evidence="13">
    <location>
        <begin position="355"/>
        <end position="377"/>
    </location>
</feature>
<dbReference type="InterPro" id="IPR002528">
    <property type="entry name" value="MATE_fam"/>
</dbReference>
<evidence type="ECO:0000256" key="12">
    <source>
        <dbReference type="ARBA" id="ARBA00031636"/>
    </source>
</evidence>
<accession>A0A2G3E580</accession>
<dbReference type="Proteomes" id="UP000224563">
    <property type="component" value="Unassembled WGS sequence"/>
</dbReference>
<keyword evidence="11 13" id="KW-0472">Membrane</keyword>
<evidence type="ECO:0000256" key="10">
    <source>
        <dbReference type="ARBA" id="ARBA00023065"/>
    </source>
</evidence>
<feature type="transmembrane region" description="Helical" evidence="13">
    <location>
        <begin position="320"/>
        <end position="343"/>
    </location>
</feature>
<keyword evidence="8 13" id="KW-0812">Transmembrane</keyword>
<reference evidence="14 15" key="1">
    <citation type="submission" date="2017-10" db="EMBL/GenBank/DDBJ databases">
        <title>Resolving the taxonomy of Roseburia spp., Eubacterium rectale and Agathobacter spp. through phylogenomic analysis.</title>
        <authorList>
            <person name="Sheridan P.O."/>
            <person name="Walker A.W."/>
            <person name="Duncan S.H."/>
            <person name="Scott K.P."/>
            <person name="Toole P.W.O."/>
            <person name="Luis P."/>
            <person name="Flint H.J."/>
        </authorList>
    </citation>
    <scope>NUCLEOTIDE SEQUENCE [LARGE SCALE GENOMIC DNA]</scope>
    <source>
        <strain evidence="14 15">JK623</strain>
    </source>
</reference>
<comment type="similarity">
    <text evidence="3">Belongs to the multi antimicrobial extrusion (MATE) (TC 2.A.66.1) family.</text>
</comment>
<keyword evidence="5" id="KW-0813">Transport</keyword>
<feature type="transmembrane region" description="Helical" evidence="13">
    <location>
        <begin position="57"/>
        <end position="79"/>
    </location>
</feature>
<feature type="transmembrane region" description="Helical" evidence="13">
    <location>
        <begin position="99"/>
        <end position="120"/>
    </location>
</feature>
<keyword evidence="9 13" id="KW-1133">Transmembrane helix</keyword>
<gene>
    <name evidence="14" type="ORF">CSX02_03115</name>
</gene>
<evidence type="ECO:0000256" key="11">
    <source>
        <dbReference type="ARBA" id="ARBA00023136"/>
    </source>
</evidence>
<reference evidence="14 15" key="2">
    <citation type="submission" date="2017-10" db="EMBL/GenBank/DDBJ databases">
        <authorList>
            <person name="Banno H."/>
            <person name="Chua N.-H."/>
        </authorList>
    </citation>
    <scope>NUCLEOTIDE SEQUENCE [LARGE SCALE GENOMIC DNA]</scope>
    <source>
        <strain evidence="14 15">JK623</strain>
    </source>
</reference>
<evidence type="ECO:0000256" key="6">
    <source>
        <dbReference type="ARBA" id="ARBA00022449"/>
    </source>
</evidence>
<dbReference type="GO" id="GO:0015297">
    <property type="term" value="F:antiporter activity"/>
    <property type="evidence" value="ECO:0007669"/>
    <property type="project" value="UniProtKB-KW"/>
</dbReference>
<evidence type="ECO:0000256" key="8">
    <source>
        <dbReference type="ARBA" id="ARBA00022692"/>
    </source>
</evidence>
<comment type="subcellular location">
    <subcellularLocation>
        <location evidence="2">Cell membrane</location>
        <topology evidence="2">Multi-pass membrane protein</topology>
    </subcellularLocation>
</comment>
<feature type="transmembrane region" description="Helical" evidence="13">
    <location>
        <begin position="418"/>
        <end position="439"/>
    </location>
</feature>
<dbReference type="PANTHER" id="PTHR43298:SF2">
    <property type="entry name" value="FMN_FAD EXPORTER YEEO-RELATED"/>
    <property type="match status" value="1"/>
</dbReference>
<evidence type="ECO:0000256" key="13">
    <source>
        <dbReference type="SAM" id="Phobius"/>
    </source>
</evidence>
<dbReference type="InterPro" id="IPR050222">
    <property type="entry name" value="MATE_MdtK"/>
</dbReference>
<dbReference type="PANTHER" id="PTHR43298">
    <property type="entry name" value="MULTIDRUG RESISTANCE PROTEIN NORM-RELATED"/>
    <property type="match status" value="1"/>
</dbReference>
<dbReference type="GO" id="GO:0006811">
    <property type="term" value="P:monoatomic ion transport"/>
    <property type="evidence" value="ECO:0007669"/>
    <property type="project" value="UniProtKB-KW"/>
</dbReference>
<dbReference type="GO" id="GO:0042910">
    <property type="term" value="F:xenobiotic transmembrane transporter activity"/>
    <property type="evidence" value="ECO:0007669"/>
    <property type="project" value="InterPro"/>
</dbReference>
<comment type="caution">
    <text evidence="14">The sequence shown here is derived from an EMBL/GenBank/DDBJ whole genome shotgun (WGS) entry which is preliminary data.</text>
</comment>
<evidence type="ECO:0000256" key="7">
    <source>
        <dbReference type="ARBA" id="ARBA00022475"/>
    </source>
</evidence>
<dbReference type="PIRSF" id="PIRSF006603">
    <property type="entry name" value="DinF"/>
    <property type="match status" value="1"/>
</dbReference>
<evidence type="ECO:0000313" key="15">
    <source>
        <dbReference type="Proteomes" id="UP000224563"/>
    </source>
</evidence>
<evidence type="ECO:0000256" key="2">
    <source>
        <dbReference type="ARBA" id="ARBA00004651"/>
    </source>
</evidence>
<dbReference type="NCBIfam" id="TIGR00797">
    <property type="entry name" value="matE"/>
    <property type="match status" value="1"/>
</dbReference>
<comment type="function">
    <text evidence="1">Multidrug efflux pump.</text>
</comment>
<keyword evidence="15" id="KW-1185">Reference proteome</keyword>
<protein>
    <recommendedName>
        <fullName evidence="4">Probable multidrug resistance protein NorM</fullName>
    </recommendedName>
    <alternativeName>
        <fullName evidence="12">Multidrug-efflux transporter</fullName>
    </alternativeName>
</protein>